<gene>
    <name evidence="1" type="ORF">E1293_01020</name>
</gene>
<dbReference type="Proteomes" id="UP000295578">
    <property type="component" value="Unassembled WGS sequence"/>
</dbReference>
<evidence type="ECO:0000313" key="2">
    <source>
        <dbReference type="Proteomes" id="UP000295578"/>
    </source>
</evidence>
<proteinExistence type="predicted"/>
<dbReference type="InterPro" id="IPR025409">
    <property type="entry name" value="DUF4303"/>
</dbReference>
<dbReference type="OrthoDB" id="4297007at2"/>
<sequence length="185" mass="20441">MSFDELATRLADSARVAFTQARRLHPGESFYCYALYTDAFAAYILPTCASEEGLCQIAKRYAEKSGRTVDEHAASLRWGPADSPYHLLGEEHFAGVLGLLESRDLPWQHADDAVDVEVDGRFDACFRALAALEQEGFFGHGAERDRVVVNVLQGDQSDESVLENARRLNPPAAVAQLERDLHVSS</sequence>
<protein>
    <submittedName>
        <fullName evidence="1">DUF4303 domain-containing protein</fullName>
    </submittedName>
</protein>
<dbReference type="AlphaFoldDB" id="A0A4R5BZA2"/>
<comment type="caution">
    <text evidence="1">The sequence shown here is derived from an EMBL/GenBank/DDBJ whole genome shotgun (WGS) entry which is preliminary data.</text>
</comment>
<name>A0A4R5BZA2_9ACTN</name>
<reference evidence="1 2" key="1">
    <citation type="submission" date="2019-03" db="EMBL/GenBank/DDBJ databases">
        <title>Draft genome sequences of novel Actinobacteria.</title>
        <authorList>
            <person name="Sahin N."/>
            <person name="Ay H."/>
            <person name="Saygin H."/>
        </authorList>
    </citation>
    <scope>NUCLEOTIDE SEQUENCE [LARGE SCALE GENOMIC DNA]</scope>
    <source>
        <strain evidence="1 2">DSM 45941</strain>
    </source>
</reference>
<keyword evidence="2" id="KW-1185">Reference proteome</keyword>
<accession>A0A4R5BZA2</accession>
<dbReference type="RefSeq" id="WP_132192750.1">
    <property type="nucleotide sequence ID" value="NZ_SMKY01000002.1"/>
</dbReference>
<organism evidence="1 2">
    <name type="scientific">Actinomadura darangshiensis</name>
    <dbReference type="NCBI Taxonomy" id="705336"/>
    <lineage>
        <taxon>Bacteria</taxon>
        <taxon>Bacillati</taxon>
        <taxon>Actinomycetota</taxon>
        <taxon>Actinomycetes</taxon>
        <taxon>Streptosporangiales</taxon>
        <taxon>Thermomonosporaceae</taxon>
        <taxon>Actinomadura</taxon>
    </lineage>
</organism>
<evidence type="ECO:0000313" key="1">
    <source>
        <dbReference type="EMBL" id="TDD92588.1"/>
    </source>
</evidence>
<dbReference type="EMBL" id="SMKY01000002">
    <property type="protein sequence ID" value="TDD92588.1"/>
    <property type="molecule type" value="Genomic_DNA"/>
</dbReference>
<dbReference type="Pfam" id="PF14136">
    <property type="entry name" value="DUF4303"/>
    <property type="match status" value="1"/>
</dbReference>